<dbReference type="SMART" id="SM00342">
    <property type="entry name" value="HTH_ARAC"/>
    <property type="match status" value="1"/>
</dbReference>
<feature type="binding site" evidence="11">
    <location>
        <position position="68"/>
    </location>
    <ligand>
        <name>Zn(2+)</name>
        <dbReference type="ChEBI" id="CHEBI:29105"/>
    </ligand>
</feature>
<dbReference type="GO" id="GO:0003908">
    <property type="term" value="F:methylated-DNA-[protein]-cysteine S-methyltransferase activity"/>
    <property type="evidence" value="ECO:0007669"/>
    <property type="project" value="UniProtKB-EC"/>
</dbReference>
<proteinExistence type="inferred from homology"/>
<dbReference type="InterPro" id="IPR035451">
    <property type="entry name" value="Ada-like_dom_sf"/>
</dbReference>
<dbReference type="GO" id="GO:0008270">
    <property type="term" value="F:zinc ion binding"/>
    <property type="evidence" value="ECO:0007669"/>
    <property type="project" value="InterPro"/>
</dbReference>
<evidence type="ECO:0000256" key="4">
    <source>
        <dbReference type="ARBA" id="ARBA00022603"/>
    </source>
</evidence>
<comment type="catalytic activity">
    <reaction evidence="9">
        <text>a 6-O-methyl-2'-deoxyguanosine in DNA + L-cysteinyl-[protein] = S-methyl-L-cysteinyl-[protein] + a 2'-deoxyguanosine in DNA</text>
        <dbReference type="Rhea" id="RHEA:24000"/>
        <dbReference type="Rhea" id="RHEA-COMP:10131"/>
        <dbReference type="Rhea" id="RHEA-COMP:10132"/>
        <dbReference type="Rhea" id="RHEA-COMP:11367"/>
        <dbReference type="Rhea" id="RHEA-COMP:11368"/>
        <dbReference type="ChEBI" id="CHEBI:29950"/>
        <dbReference type="ChEBI" id="CHEBI:82612"/>
        <dbReference type="ChEBI" id="CHEBI:85445"/>
        <dbReference type="ChEBI" id="CHEBI:85448"/>
        <dbReference type="EC" id="2.1.1.63"/>
    </reaction>
</comment>
<dbReference type="GO" id="GO:0043565">
    <property type="term" value="F:sequence-specific DNA binding"/>
    <property type="evidence" value="ECO:0007669"/>
    <property type="project" value="InterPro"/>
</dbReference>
<dbReference type="PANTHER" id="PTHR10815">
    <property type="entry name" value="METHYLATED-DNA--PROTEIN-CYSTEINE METHYLTRANSFERASE"/>
    <property type="match status" value="1"/>
</dbReference>
<organism evidence="13 15">
    <name type="scientific">Aminobacter aminovorans</name>
    <name type="common">Chelatobacter heintzii</name>
    <dbReference type="NCBI Taxonomy" id="83263"/>
    <lineage>
        <taxon>Bacteria</taxon>
        <taxon>Pseudomonadati</taxon>
        <taxon>Pseudomonadota</taxon>
        <taxon>Alphaproteobacteria</taxon>
        <taxon>Hyphomicrobiales</taxon>
        <taxon>Phyllobacteriaceae</taxon>
        <taxon>Aminobacter</taxon>
    </lineage>
</organism>
<dbReference type="Gene3D" id="1.10.10.10">
    <property type="entry name" value="Winged helix-like DNA-binding domain superfamily/Winged helix DNA-binding domain"/>
    <property type="match status" value="1"/>
</dbReference>
<dbReference type="InterPro" id="IPR036388">
    <property type="entry name" value="WH-like_DNA-bd_sf"/>
</dbReference>
<comment type="cofactor">
    <cofactor evidence="11">
        <name>Zn(2+)</name>
        <dbReference type="ChEBI" id="CHEBI:29105"/>
    </cofactor>
    <text evidence="11">Binds 1 zinc ion per subunit.</text>
</comment>
<reference evidence="13 15" key="1">
    <citation type="submission" date="2016-03" db="EMBL/GenBank/DDBJ databases">
        <title>Complete genome of Aminobacter aminovorans KCTC 2477.</title>
        <authorList>
            <person name="Kim K.M."/>
        </authorList>
    </citation>
    <scope>NUCLEOTIDE SEQUENCE [LARGE SCALE GENOMIC DNA]</scope>
    <source>
        <strain evidence="13 15">KCTC 2477</strain>
    </source>
</reference>
<keyword evidence="7" id="KW-0010">Activator</keyword>
<dbReference type="PIRSF" id="PIRSF000409">
    <property type="entry name" value="Ada"/>
    <property type="match status" value="1"/>
</dbReference>
<reference evidence="14 16" key="2">
    <citation type="submission" date="2020-08" db="EMBL/GenBank/DDBJ databases">
        <title>Genomic Encyclopedia of Type Strains, Phase IV (KMG-IV): sequencing the most valuable type-strain genomes for metagenomic binning, comparative biology and taxonomic classification.</title>
        <authorList>
            <person name="Goeker M."/>
        </authorList>
    </citation>
    <scope>NUCLEOTIDE SEQUENCE [LARGE SCALE GENOMIC DNA]</scope>
    <source>
        <strain evidence="14 16">DSM 10368</strain>
    </source>
</reference>
<dbReference type="InterPro" id="IPR014048">
    <property type="entry name" value="MethylDNA_cys_MeTrfase_DNA-bd"/>
</dbReference>
<dbReference type="CDD" id="cd06445">
    <property type="entry name" value="ATase"/>
    <property type="match status" value="1"/>
</dbReference>
<feature type="active site" description="Nucleophile; methyl group acceptor from either O6-methylguanine or O4-methylthymine" evidence="10">
    <location>
        <position position="318"/>
    </location>
</feature>
<keyword evidence="11" id="KW-0479">Metal-binding</keyword>
<evidence type="ECO:0000256" key="7">
    <source>
        <dbReference type="ARBA" id="ARBA00023159"/>
    </source>
</evidence>
<feature type="binding site" evidence="11">
    <location>
        <position position="41"/>
    </location>
    <ligand>
        <name>Zn(2+)</name>
        <dbReference type="ChEBI" id="CHEBI:29105"/>
    </ligand>
</feature>
<dbReference type="Proteomes" id="UP000577697">
    <property type="component" value="Unassembled WGS sequence"/>
</dbReference>
<name>A0AAC8YLM2_AMIAI</name>
<dbReference type="GO" id="GO:0003700">
    <property type="term" value="F:DNA-binding transcription factor activity"/>
    <property type="evidence" value="ECO:0007669"/>
    <property type="project" value="InterPro"/>
</dbReference>
<dbReference type="InterPro" id="IPR004026">
    <property type="entry name" value="Ada_DNA_repair_Zn-bd"/>
</dbReference>
<evidence type="ECO:0000259" key="12">
    <source>
        <dbReference type="PROSITE" id="PS01124"/>
    </source>
</evidence>
<dbReference type="PANTHER" id="PTHR10815:SF5">
    <property type="entry name" value="METHYLATED-DNA--PROTEIN-CYSTEINE METHYLTRANSFERASE"/>
    <property type="match status" value="1"/>
</dbReference>
<dbReference type="SUPFAM" id="SSF57884">
    <property type="entry name" value="Ada DNA repair protein, N-terminal domain (N-Ada 10)"/>
    <property type="match status" value="1"/>
</dbReference>
<dbReference type="RefSeq" id="WP_067957646.1">
    <property type="nucleotide sequence ID" value="NZ_CP015005.1"/>
</dbReference>
<dbReference type="PROSITE" id="PS01124">
    <property type="entry name" value="HTH_ARAC_FAMILY_2"/>
    <property type="match status" value="1"/>
</dbReference>
<dbReference type="Pfam" id="PF02805">
    <property type="entry name" value="Ada_Zn_binding"/>
    <property type="match status" value="1"/>
</dbReference>
<evidence type="ECO:0000256" key="1">
    <source>
        <dbReference type="ARBA" id="ARBA00001286"/>
    </source>
</evidence>
<evidence type="ECO:0000256" key="2">
    <source>
        <dbReference type="ARBA" id="ARBA00008711"/>
    </source>
</evidence>
<dbReference type="EC" id="2.1.1.63" evidence="3"/>
<keyword evidence="16" id="KW-1185">Reference proteome</keyword>
<dbReference type="SUPFAM" id="SSF53155">
    <property type="entry name" value="Methylated DNA-protein cysteine methyltransferase domain"/>
    <property type="match status" value="1"/>
</dbReference>
<protein>
    <recommendedName>
        <fullName evidence="3">methylated-DNA--[protein]-cysteine S-methyltransferase</fullName>
        <ecNumber evidence="3">2.1.1.63</ecNumber>
    </recommendedName>
</protein>
<comment type="similarity">
    <text evidence="2">Belongs to the MGMT family.</text>
</comment>
<comment type="catalytic activity">
    <reaction evidence="1">
        <text>a 4-O-methyl-thymidine in DNA + L-cysteinyl-[protein] = a thymidine in DNA + S-methyl-L-cysteinyl-[protein]</text>
        <dbReference type="Rhea" id="RHEA:53428"/>
        <dbReference type="Rhea" id="RHEA-COMP:10131"/>
        <dbReference type="Rhea" id="RHEA-COMP:10132"/>
        <dbReference type="Rhea" id="RHEA-COMP:13555"/>
        <dbReference type="Rhea" id="RHEA-COMP:13556"/>
        <dbReference type="ChEBI" id="CHEBI:29950"/>
        <dbReference type="ChEBI" id="CHEBI:82612"/>
        <dbReference type="ChEBI" id="CHEBI:137386"/>
        <dbReference type="ChEBI" id="CHEBI:137387"/>
        <dbReference type="EC" id="2.1.1.63"/>
    </reaction>
</comment>
<feature type="binding site" evidence="11">
    <location>
        <position position="71"/>
    </location>
    <ligand>
        <name>Zn(2+)</name>
        <dbReference type="ChEBI" id="CHEBI:29105"/>
    </ligand>
</feature>
<dbReference type="InterPro" id="IPR036217">
    <property type="entry name" value="MethylDNA_cys_MeTrfase_DNAb"/>
</dbReference>
<feature type="binding site" evidence="11">
    <location>
        <position position="37"/>
    </location>
    <ligand>
        <name>Zn(2+)</name>
        <dbReference type="ChEBI" id="CHEBI:29105"/>
    </ligand>
</feature>
<dbReference type="NCBIfam" id="TIGR00589">
    <property type="entry name" value="ogt"/>
    <property type="match status" value="1"/>
</dbReference>
<dbReference type="FunFam" id="1.10.10.10:FF:000214">
    <property type="entry name" value="Methylated-DNA--protein-cysteine methyltransferase"/>
    <property type="match status" value="1"/>
</dbReference>
<evidence type="ECO:0000256" key="8">
    <source>
        <dbReference type="ARBA" id="ARBA00023204"/>
    </source>
</evidence>
<dbReference type="EMBL" id="CP015005">
    <property type="protein sequence ID" value="AMS40670.1"/>
    <property type="molecule type" value="Genomic_DNA"/>
</dbReference>
<keyword evidence="5 14" id="KW-0808">Transferase</keyword>
<dbReference type="InterPro" id="IPR016221">
    <property type="entry name" value="Bifunct_regulatory_prot_Ada"/>
</dbReference>
<evidence type="ECO:0000313" key="16">
    <source>
        <dbReference type="Proteomes" id="UP000577697"/>
    </source>
</evidence>
<evidence type="ECO:0000313" key="15">
    <source>
        <dbReference type="Proteomes" id="UP000075755"/>
    </source>
</evidence>
<accession>A0AAC8YLM2</accession>
<dbReference type="Gene3D" id="1.10.10.60">
    <property type="entry name" value="Homeodomain-like"/>
    <property type="match status" value="1"/>
</dbReference>
<evidence type="ECO:0000256" key="9">
    <source>
        <dbReference type="ARBA" id="ARBA00049348"/>
    </source>
</evidence>
<evidence type="ECO:0000313" key="13">
    <source>
        <dbReference type="EMBL" id="AMS40670.1"/>
    </source>
</evidence>
<dbReference type="AlphaFoldDB" id="A0AAC8YLM2"/>
<dbReference type="InterPro" id="IPR018060">
    <property type="entry name" value="HTH_AraC"/>
</dbReference>
<keyword evidence="11" id="KW-0862">Zinc</keyword>
<dbReference type="PROSITE" id="PS00374">
    <property type="entry name" value="MGMT"/>
    <property type="match status" value="1"/>
</dbReference>
<dbReference type="KEGG" id="aak:AA2016_1738"/>
<feature type="domain" description="HTH araC/xylS-type" evidence="12">
    <location>
        <begin position="81"/>
        <end position="181"/>
    </location>
</feature>
<dbReference type="Proteomes" id="UP000075755">
    <property type="component" value="Chromosome"/>
</dbReference>
<dbReference type="Pfam" id="PF01035">
    <property type="entry name" value="DNA_binding_1"/>
    <property type="match status" value="1"/>
</dbReference>
<dbReference type="SUPFAM" id="SSF46767">
    <property type="entry name" value="Methylated DNA-protein cysteine methyltransferase, C-terminal domain"/>
    <property type="match status" value="1"/>
</dbReference>
<feature type="active site" description="Nucleophile; methyl group acceptor from methylphosphotriester" evidence="10">
    <location>
        <position position="37"/>
    </location>
</feature>
<evidence type="ECO:0000256" key="6">
    <source>
        <dbReference type="ARBA" id="ARBA00022763"/>
    </source>
</evidence>
<evidence type="ECO:0000256" key="11">
    <source>
        <dbReference type="PIRSR" id="PIRSR000409-3"/>
    </source>
</evidence>
<dbReference type="InterPro" id="IPR001497">
    <property type="entry name" value="MethylDNA_cys_MeTrfase_AS"/>
</dbReference>
<keyword evidence="8" id="KW-0234">DNA repair</keyword>
<dbReference type="EMBL" id="JACICB010000009">
    <property type="protein sequence ID" value="MBB3706392.1"/>
    <property type="molecule type" value="Genomic_DNA"/>
</dbReference>
<dbReference type="Pfam" id="PF12833">
    <property type="entry name" value="HTH_18"/>
    <property type="match status" value="1"/>
</dbReference>
<evidence type="ECO:0000256" key="3">
    <source>
        <dbReference type="ARBA" id="ARBA00011918"/>
    </source>
</evidence>
<evidence type="ECO:0000313" key="14">
    <source>
        <dbReference type="EMBL" id="MBB3706392.1"/>
    </source>
</evidence>
<sequence length="359" mass="39212">MLFQRPDDDTLYDALIARDAGYDGFAYVCVRTTGIFCRLTCSARKPKRENVQFFDTTAECLHAGFRPCLRCRPMMGSGEAEPLVAALLEALEREPERRWLEADIVAMGLDASTVRRAFKRRFGMSFLEMARLRRLGQAAERLTSDDSVVDAQVEAGFDSGSGFRAAVTRLLGEAPAKLRGKTMLKADWIETPIGPMIAIADQHALHILEFLERKALATEVRKLQAVTGSAIAFGRAAPIDQIEAELSAYFAGTSAEFATRLAPQGTSFERQVWDGLRRIAAGVSVTYSGLAGEIGNPAAIRAVGRANGANPIAIVIPCHRVVGASGDLTGYGGGLWRKRWLLEHERRIAAGLTRLVTRE</sequence>
<dbReference type="GO" id="GO:0032259">
    <property type="term" value="P:methylation"/>
    <property type="evidence" value="ECO:0007669"/>
    <property type="project" value="UniProtKB-KW"/>
</dbReference>
<evidence type="ECO:0000256" key="5">
    <source>
        <dbReference type="ARBA" id="ARBA00022679"/>
    </source>
</evidence>
<dbReference type="Gene3D" id="3.40.10.10">
    <property type="entry name" value="DNA Methylphosphotriester Repair Domain"/>
    <property type="match status" value="1"/>
</dbReference>
<keyword evidence="4 14" id="KW-0489">Methyltransferase</keyword>
<keyword evidence="6" id="KW-0227">DNA damage</keyword>
<evidence type="ECO:0000256" key="10">
    <source>
        <dbReference type="PIRSR" id="PIRSR000409-1"/>
    </source>
</evidence>
<dbReference type="Gene3D" id="3.30.160.70">
    <property type="entry name" value="Methylated DNA-protein cysteine methyltransferase domain"/>
    <property type="match status" value="1"/>
</dbReference>
<gene>
    <name evidence="13" type="ORF">AA2016_1738</name>
    <name evidence="14" type="ORF">FHS67_002714</name>
</gene>
<dbReference type="InterPro" id="IPR036631">
    <property type="entry name" value="MGMT_N_sf"/>
</dbReference>
<dbReference type="GO" id="GO:0006281">
    <property type="term" value="P:DNA repair"/>
    <property type="evidence" value="ECO:0007669"/>
    <property type="project" value="UniProtKB-KW"/>
</dbReference>